<reference evidence="2 3" key="1">
    <citation type="submission" date="2018-11" db="EMBL/GenBank/DDBJ databases">
        <authorList>
            <consortium name="Pathogen Informatics"/>
        </authorList>
    </citation>
    <scope>NUCLEOTIDE SEQUENCE [LARGE SCALE GENOMIC DNA]</scope>
</reference>
<protein>
    <submittedName>
        <fullName evidence="2">Uncharacterized protein</fullName>
    </submittedName>
</protein>
<dbReference type="Proteomes" id="UP000281553">
    <property type="component" value="Unassembled WGS sequence"/>
</dbReference>
<evidence type="ECO:0000313" key="2">
    <source>
        <dbReference type="EMBL" id="VDN37338.1"/>
    </source>
</evidence>
<keyword evidence="3" id="KW-1185">Reference proteome</keyword>
<gene>
    <name evidence="2" type="ORF">DILT_LOCUS17291</name>
</gene>
<feature type="compositionally biased region" description="Low complexity" evidence="1">
    <location>
        <begin position="65"/>
        <end position="78"/>
    </location>
</feature>
<organism evidence="2 3">
    <name type="scientific">Dibothriocephalus latus</name>
    <name type="common">Fish tapeworm</name>
    <name type="synonym">Diphyllobothrium latum</name>
    <dbReference type="NCBI Taxonomy" id="60516"/>
    <lineage>
        <taxon>Eukaryota</taxon>
        <taxon>Metazoa</taxon>
        <taxon>Spiralia</taxon>
        <taxon>Lophotrochozoa</taxon>
        <taxon>Platyhelminthes</taxon>
        <taxon>Cestoda</taxon>
        <taxon>Eucestoda</taxon>
        <taxon>Diphyllobothriidea</taxon>
        <taxon>Diphyllobothriidae</taxon>
        <taxon>Dibothriocephalus</taxon>
    </lineage>
</organism>
<feature type="region of interest" description="Disordered" evidence="1">
    <location>
        <begin position="58"/>
        <end position="85"/>
    </location>
</feature>
<proteinExistence type="predicted"/>
<evidence type="ECO:0000313" key="3">
    <source>
        <dbReference type="Proteomes" id="UP000281553"/>
    </source>
</evidence>
<dbReference type="Pfam" id="PF21071">
    <property type="entry name" value="LARP1_HEAT"/>
    <property type="match status" value="1"/>
</dbReference>
<accession>A0A3P7NNU1</accession>
<dbReference type="GO" id="GO:0000339">
    <property type="term" value="F:RNA cap binding"/>
    <property type="evidence" value="ECO:0007669"/>
    <property type="project" value="InterPro"/>
</dbReference>
<dbReference type="EMBL" id="UYRU01090694">
    <property type="protein sequence ID" value="VDN37338.1"/>
    <property type="molecule type" value="Genomic_DNA"/>
</dbReference>
<sequence>MPSQRHLFEFLMELLVPPDQNRRGSNRRYRTVSTGAAVGFSEPHVGYLFAGTEGGGRTLRKVSESSDTPETTTTPSKSFSNHPSQQLLQQRGFTFHQYNKFRAACLRDRELHGKGLSQVC</sequence>
<name>A0A3P7NNU1_DIBLA</name>
<dbReference type="GO" id="GO:0048255">
    <property type="term" value="P:mRNA stabilization"/>
    <property type="evidence" value="ECO:0007669"/>
    <property type="project" value="InterPro"/>
</dbReference>
<dbReference type="InterPro" id="IPR006607">
    <property type="entry name" value="DM15"/>
</dbReference>
<evidence type="ECO:0000256" key="1">
    <source>
        <dbReference type="SAM" id="MobiDB-lite"/>
    </source>
</evidence>
<dbReference type="AlphaFoldDB" id="A0A3P7NNU1"/>